<feature type="transmembrane region" description="Helical" evidence="8">
    <location>
        <begin position="95"/>
        <end position="119"/>
    </location>
</feature>
<keyword evidence="3 8" id="KW-0813">Transport</keyword>
<sequence>MELRFFEIYRNGEYLRLLLEGAGVSAGLTVAGGIAGFILATLLAAVRYWRVPVLRQAATGYVEFIRNTPLIVQMFFVAFGLPMLLGYRWPFWGHALLALSLNFSAYFAEILRSGFVSVAKGQIEAARALGMRRFLIFRRIVFPQAAATMYPSLNSQFVFLFLTTGVMAEIGVRDLTYAGLYIDSRSFRSFEVFFTLTVIYVLMAIGFKSVLKLMHDRLFRWRAASR</sequence>
<dbReference type="PANTHER" id="PTHR30614">
    <property type="entry name" value="MEMBRANE COMPONENT OF AMINO ACID ABC TRANSPORTER"/>
    <property type="match status" value="1"/>
</dbReference>
<evidence type="ECO:0000256" key="8">
    <source>
        <dbReference type="RuleBase" id="RU363032"/>
    </source>
</evidence>
<keyword evidence="6 8" id="KW-1133">Transmembrane helix</keyword>
<name>A0A1G6DHN8_9HYPH</name>
<comment type="subcellular location">
    <subcellularLocation>
        <location evidence="1">Cell inner membrane</location>
        <topology evidence="1">Multi-pass membrane protein</topology>
    </subcellularLocation>
    <subcellularLocation>
        <location evidence="8">Cell membrane</location>
        <topology evidence="8">Multi-pass membrane protein</topology>
    </subcellularLocation>
</comment>
<keyword evidence="4" id="KW-1003">Cell membrane</keyword>
<evidence type="ECO:0000313" key="10">
    <source>
        <dbReference type="EMBL" id="SDB44707.1"/>
    </source>
</evidence>
<feature type="domain" description="ABC transmembrane type-1" evidence="9">
    <location>
        <begin position="18"/>
        <end position="211"/>
    </location>
</feature>
<dbReference type="InterPro" id="IPR010065">
    <property type="entry name" value="AA_ABC_transptr_permease_3TM"/>
</dbReference>
<evidence type="ECO:0000256" key="2">
    <source>
        <dbReference type="ARBA" id="ARBA00010072"/>
    </source>
</evidence>
<dbReference type="CDD" id="cd06261">
    <property type="entry name" value="TM_PBP2"/>
    <property type="match status" value="1"/>
</dbReference>
<organism evidence="10 11">
    <name type="scientific">Bauldia litoralis</name>
    <dbReference type="NCBI Taxonomy" id="665467"/>
    <lineage>
        <taxon>Bacteria</taxon>
        <taxon>Pseudomonadati</taxon>
        <taxon>Pseudomonadota</taxon>
        <taxon>Alphaproteobacteria</taxon>
        <taxon>Hyphomicrobiales</taxon>
        <taxon>Kaistiaceae</taxon>
        <taxon>Bauldia</taxon>
    </lineage>
</organism>
<dbReference type="OrthoDB" id="7341446at2"/>
<keyword evidence="11" id="KW-1185">Reference proteome</keyword>
<dbReference type="EMBL" id="FMXQ01000007">
    <property type="protein sequence ID" value="SDB44707.1"/>
    <property type="molecule type" value="Genomic_DNA"/>
</dbReference>
<accession>A0A1G6DHN8</accession>
<keyword evidence="5 8" id="KW-0812">Transmembrane</keyword>
<feature type="transmembrane region" description="Helical" evidence="8">
    <location>
        <begin position="70"/>
        <end position="89"/>
    </location>
</feature>
<evidence type="ECO:0000256" key="7">
    <source>
        <dbReference type="ARBA" id="ARBA00023136"/>
    </source>
</evidence>
<proteinExistence type="inferred from homology"/>
<comment type="similarity">
    <text evidence="2">Belongs to the binding-protein-dependent transport system permease family. HisMQ subfamily.</text>
</comment>
<dbReference type="AlphaFoldDB" id="A0A1G6DHN8"/>
<dbReference type="RefSeq" id="WP_090878129.1">
    <property type="nucleotide sequence ID" value="NZ_FMXQ01000007.1"/>
</dbReference>
<dbReference type="Proteomes" id="UP000199071">
    <property type="component" value="Unassembled WGS sequence"/>
</dbReference>
<reference evidence="10 11" key="1">
    <citation type="submission" date="2016-10" db="EMBL/GenBank/DDBJ databases">
        <authorList>
            <person name="de Groot N.N."/>
        </authorList>
    </citation>
    <scope>NUCLEOTIDE SEQUENCE [LARGE SCALE GENOMIC DNA]</scope>
    <source>
        <strain evidence="10 11">ATCC 35022</strain>
    </source>
</reference>
<keyword evidence="7 8" id="KW-0472">Membrane</keyword>
<protein>
    <submittedName>
        <fullName evidence="10">Amino acid ABC transporter membrane protein 1, PAAT family (TC 3.A.1.3.-)</fullName>
    </submittedName>
</protein>
<evidence type="ECO:0000313" key="11">
    <source>
        <dbReference type="Proteomes" id="UP000199071"/>
    </source>
</evidence>
<evidence type="ECO:0000256" key="3">
    <source>
        <dbReference type="ARBA" id="ARBA00022448"/>
    </source>
</evidence>
<dbReference type="PROSITE" id="PS50928">
    <property type="entry name" value="ABC_TM1"/>
    <property type="match status" value="1"/>
</dbReference>
<dbReference type="Pfam" id="PF00528">
    <property type="entry name" value="BPD_transp_1"/>
    <property type="match status" value="1"/>
</dbReference>
<dbReference type="NCBIfam" id="TIGR01726">
    <property type="entry name" value="HEQRo_perm_3TM"/>
    <property type="match status" value="1"/>
</dbReference>
<dbReference type="GO" id="GO:0006865">
    <property type="term" value="P:amino acid transport"/>
    <property type="evidence" value="ECO:0007669"/>
    <property type="project" value="TreeGrafter"/>
</dbReference>
<dbReference type="InterPro" id="IPR000515">
    <property type="entry name" value="MetI-like"/>
</dbReference>
<evidence type="ECO:0000259" key="9">
    <source>
        <dbReference type="PROSITE" id="PS50928"/>
    </source>
</evidence>
<dbReference type="InterPro" id="IPR035906">
    <property type="entry name" value="MetI-like_sf"/>
</dbReference>
<feature type="transmembrane region" description="Helical" evidence="8">
    <location>
        <begin position="192"/>
        <end position="211"/>
    </location>
</feature>
<dbReference type="SUPFAM" id="SSF161098">
    <property type="entry name" value="MetI-like"/>
    <property type="match status" value="1"/>
</dbReference>
<evidence type="ECO:0000256" key="5">
    <source>
        <dbReference type="ARBA" id="ARBA00022692"/>
    </source>
</evidence>
<dbReference type="InterPro" id="IPR043429">
    <property type="entry name" value="ArtM/GltK/GlnP/TcyL/YhdX-like"/>
</dbReference>
<evidence type="ECO:0000256" key="6">
    <source>
        <dbReference type="ARBA" id="ARBA00022989"/>
    </source>
</evidence>
<evidence type="ECO:0000256" key="1">
    <source>
        <dbReference type="ARBA" id="ARBA00004429"/>
    </source>
</evidence>
<feature type="transmembrane region" description="Helical" evidence="8">
    <location>
        <begin position="140"/>
        <end position="162"/>
    </location>
</feature>
<dbReference type="Gene3D" id="1.10.3720.10">
    <property type="entry name" value="MetI-like"/>
    <property type="match status" value="1"/>
</dbReference>
<gene>
    <name evidence="10" type="ORF">SAMN02982931_03414</name>
</gene>
<dbReference type="PANTHER" id="PTHR30614:SF35">
    <property type="entry name" value="ABC TRANSPORTER PERMEASE PROTEIN"/>
    <property type="match status" value="1"/>
</dbReference>
<dbReference type="GO" id="GO:0043190">
    <property type="term" value="C:ATP-binding cassette (ABC) transporter complex"/>
    <property type="evidence" value="ECO:0007669"/>
    <property type="project" value="InterPro"/>
</dbReference>
<dbReference type="GO" id="GO:0022857">
    <property type="term" value="F:transmembrane transporter activity"/>
    <property type="evidence" value="ECO:0007669"/>
    <property type="project" value="InterPro"/>
</dbReference>
<evidence type="ECO:0000256" key="4">
    <source>
        <dbReference type="ARBA" id="ARBA00022475"/>
    </source>
</evidence>
<dbReference type="STRING" id="665467.SAMN02982931_03414"/>
<feature type="transmembrane region" description="Helical" evidence="8">
    <location>
        <begin position="24"/>
        <end position="49"/>
    </location>
</feature>